<dbReference type="Proteomes" id="UP000278807">
    <property type="component" value="Unassembled WGS sequence"/>
</dbReference>
<feature type="compositionally biased region" description="Basic residues" evidence="1">
    <location>
        <begin position="26"/>
        <end position="49"/>
    </location>
</feature>
<evidence type="ECO:0000313" key="5">
    <source>
        <dbReference type="WBParaSite" id="HNAJ_0000363101-mRNA-1"/>
    </source>
</evidence>
<dbReference type="WBParaSite" id="HNAJ_0000363101-mRNA-1">
    <property type="protein sequence ID" value="HNAJ_0000363101-mRNA-1"/>
    <property type="gene ID" value="HNAJ_0000363101"/>
</dbReference>
<keyword evidence="2" id="KW-0732">Signal</keyword>
<feature type="region of interest" description="Disordered" evidence="1">
    <location>
        <begin position="119"/>
        <end position="149"/>
    </location>
</feature>
<feature type="region of interest" description="Disordered" evidence="1">
    <location>
        <begin position="26"/>
        <end position="66"/>
    </location>
</feature>
<evidence type="ECO:0000313" key="3">
    <source>
        <dbReference type="EMBL" id="VDN99488.1"/>
    </source>
</evidence>
<evidence type="ECO:0000313" key="4">
    <source>
        <dbReference type="Proteomes" id="UP000278807"/>
    </source>
</evidence>
<reference evidence="3 4" key="2">
    <citation type="submission" date="2018-11" db="EMBL/GenBank/DDBJ databases">
        <authorList>
            <consortium name="Pathogen Informatics"/>
        </authorList>
    </citation>
    <scope>NUCLEOTIDE SEQUENCE [LARGE SCALE GENOMIC DNA]</scope>
</reference>
<dbReference type="EMBL" id="UZAE01002183">
    <property type="protein sequence ID" value="VDN99488.1"/>
    <property type="molecule type" value="Genomic_DNA"/>
</dbReference>
<feature type="compositionally biased region" description="Basic and acidic residues" evidence="1">
    <location>
        <begin position="50"/>
        <end position="64"/>
    </location>
</feature>
<keyword evidence="4" id="KW-1185">Reference proteome</keyword>
<accession>A0A0R3T992</accession>
<feature type="compositionally biased region" description="Basic residues" evidence="1">
    <location>
        <begin position="138"/>
        <end position="149"/>
    </location>
</feature>
<sequence>MRNSTLILFGLLLVLLAISSVDGTSRLRKHHPHNKGKHHHHHVTPRSKRAAKEVQRKADEEGVLHKRSTSIEKYSPYYEGTHVADRLTQQHDTKHPKGFDETKARLAADVAVSKKPQTYLESIGGGHGGSKEVQKKLAQQRKQKGLKYY</sequence>
<evidence type="ECO:0000256" key="1">
    <source>
        <dbReference type="SAM" id="MobiDB-lite"/>
    </source>
</evidence>
<protein>
    <submittedName>
        <fullName evidence="5">Conserved secreted protein</fullName>
    </submittedName>
</protein>
<feature type="signal peptide" evidence="2">
    <location>
        <begin position="1"/>
        <end position="23"/>
    </location>
</feature>
<dbReference type="AlphaFoldDB" id="A0A0R3T992"/>
<dbReference type="OrthoDB" id="10557885at2759"/>
<name>A0A0R3T992_RODNA</name>
<feature type="chain" id="PRO_5043131746" evidence="2">
    <location>
        <begin position="24"/>
        <end position="149"/>
    </location>
</feature>
<gene>
    <name evidence="3" type="ORF">HNAJ_LOCUS3629</name>
</gene>
<evidence type="ECO:0000256" key="2">
    <source>
        <dbReference type="SAM" id="SignalP"/>
    </source>
</evidence>
<proteinExistence type="predicted"/>
<reference evidence="5" key="1">
    <citation type="submission" date="2017-02" db="UniProtKB">
        <authorList>
            <consortium name="WormBaseParasite"/>
        </authorList>
    </citation>
    <scope>IDENTIFICATION</scope>
</reference>
<organism evidence="5">
    <name type="scientific">Rodentolepis nana</name>
    <name type="common">Dwarf tapeworm</name>
    <name type="synonym">Hymenolepis nana</name>
    <dbReference type="NCBI Taxonomy" id="102285"/>
    <lineage>
        <taxon>Eukaryota</taxon>
        <taxon>Metazoa</taxon>
        <taxon>Spiralia</taxon>
        <taxon>Lophotrochozoa</taxon>
        <taxon>Platyhelminthes</taxon>
        <taxon>Cestoda</taxon>
        <taxon>Eucestoda</taxon>
        <taxon>Cyclophyllidea</taxon>
        <taxon>Hymenolepididae</taxon>
        <taxon>Rodentolepis</taxon>
    </lineage>
</organism>